<accession>A0ABQ8KRH1</accession>
<comment type="caution">
    <text evidence="1">The sequence shown here is derived from an EMBL/GenBank/DDBJ whole genome shotgun (WGS) entry which is preliminary data.</text>
</comment>
<dbReference type="EMBL" id="JADCUA010000003">
    <property type="protein sequence ID" value="KAH9841403.1"/>
    <property type="molecule type" value="Genomic_DNA"/>
</dbReference>
<name>A0ABQ8KRH1_9APHY</name>
<keyword evidence="2" id="KW-1185">Reference proteome</keyword>
<protein>
    <submittedName>
        <fullName evidence="1">Uncharacterized protein</fullName>
    </submittedName>
</protein>
<organism evidence="1 2">
    <name type="scientific">Rhodofomes roseus</name>
    <dbReference type="NCBI Taxonomy" id="34475"/>
    <lineage>
        <taxon>Eukaryota</taxon>
        <taxon>Fungi</taxon>
        <taxon>Dikarya</taxon>
        <taxon>Basidiomycota</taxon>
        <taxon>Agaricomycotina</taxon>
        <taxon>Agaricomycetes</taxon>
        <taxon>Polyporales</taxon>
        <taxon>Rhodofomes</taxon>
    </lineage>
</organism>
<proteinExistence type="predicted"/>
<dbReference type="RefSeq" id="XP_047782702.1">
    <property type="nucleotide sequence ID" value="XM_047922571.1"/>
</dbReference>
<reference evidence="1 2" key="1">
    <citation type="journal article" date="2021" name="Environ. Microbiol.">
        <title>Gene family expansions and transcriptome signatures uncover fungal adaptations to wood decay.</title>
        <authorList>
            <person name="Hage H."/>
            <person name="Miyauchi S."/>
            <person name="Viragh M."/>
            <person name="Drula E."/>
            <person name="Min B."/>
            <person name="Chaduli D."/>
            <person name="Navarro D."/>
            <person name="Favel A."/>
            <person name="Norest M."/>
            <person name="Lesage-Meessen L."/>
            <person name="Balint B."/>
            <person name="Merenyi Z."/>
            <person name="de Eugenio L."/>
            <person name="Morin E."/>
            <person name="Martinez A.T."/>
            <person name="Baldrian P."/>
            <person name="Stursova M."/>
            <person name="Martinez M.J."/>
            <person name="Novotny C."/>
            <person name="Magnuson J.K."/>
            <person name="Spatafora J.W."/>
            <person name="Maurice S."/>
            <person name="Pangilinan J."/>
            <person name="Andreopoulos W."/>
            <person name="LaButti K."/>
            <person name="Hundley H."/>
            <person name="Na H."/>
            <person name="Kuo A."/>
            <person name="Barry K."/>
            <person name="Lipzen A."/>
            <person name="Henrissat B."/>
            <person name="Riley R."/>
            <person name="Ahrendt S."/>
            <person name="Nagy L.G."/>
            <person name="Grigoriev I.V."/>
            <person name="Martin F."/>
            <person name="Rosso M.N."/>
        </authorList>
    </citation>
    <scope>NUCLEOTIDE SEQUENCE [LARGE SCALE GENOMIC DNA]</scope>
    <source>
        <strain evidence="1 2">CIRM-BRFM 1785</strain>
    </source>
</reference>
<dbReference type="Proteomes" id="UP000814176">
    <property type="component" value="Unassembled WGS sequence"/>
</dbReference>
<evidence type="ECO:0000313" key="1">
    <source>
        <dbReference type="EMBL" id="KAH9841403.1"/>
    </source>
</evidence>
<dbReference type="GeneID" id="72003303"/>
<sequence>MLRLPRLTLLPTQHTQLIRRLFSRLVHATGIQAAHKVATLATAHKAQDKGWSGGCERGGARMWTGPDDQSICQLTPPPNAVIAIAPFPRASVPRSSQPVHYASLPQPSVLPPSGIPLPYKATVVFARPPALAVIRQASATSFLVRDQDRYVEHMYQAATGSVAASRHMYLAAVAVAGRTACTLPIQWSITPPGAQRPGQAIYCTLPHTV</sequence>
<evidence type="ECO:0000313" key="2">
    <source>
        <dbReference type="Proteomes" id="UP000814176"/>
    </source>
</evidence>
<gene>
    <name evidence="1" type="ORF">C8Q71DRAFT_736738</name>
</gene>